<evidence type="ECO:0000256" key="1">
    <source>
        <dbReference type="ARBA" id="ARBA00004442"/>
    </source>
</evidence>
<organism evidence="8 9">
    <name type="scientific">Deminuibacter soli</name>
    <dbReference type="NCBI Taxonomy" id="2291815"/>
    <lineage>
        <taxon>Bacteria</taxon>
        <taxon>Pseudomonadati</taxon>
        <taxon>Bacteroidota</taxon>
        <taxon>Chitinophagia</taxon>
        <taxon>Chitinophagales</taxon>
        <taxon>Chitinophagaceae</taxon>
        <taxon>Deminuibacter</taxon>
    </lineage>
</organism>
<gene>
    <name evidence="8" type="ORF">DXN05_11970</name>
</gene>
<dbReference type="SUPFAM" id="SSF48452">
    <property type="entry name" value="TPR-like"/>
    <property type="match status" value="1"/>
</dbReference>
<dbReference type="InterPro" id="IPR011990">
    <property type="entry name" value="TPR-like_helical_dom_sf"/>
</dbReference>
<dbReference type="RefSeq" id="WP_116847474.1">
    <property type="nucleotide sequence ID" value="NZ_QTJU01000003.1"/>
</dbReference>
<dbReference type="Pfam" id="PF07980">
    <property type="entry name" value="SusD_RagB"/>
    <property type="match status" value="1"/>
</dbReference>
<evidence type="ECO:0000256" key="3">
    <source>
        <dbReference type="ARBA" id="ARBA00022729"/>
    </source>
</evidence>
<keyword evidence="4" id="KW-0472">Membrane</keyword>
<comment type="subcellular location">
    <subcellularLocation>
        <location evidence="1">Cell outer membrane</location>
    </subcellularLocation>
</comment>
<evidence type="ECO:0000256" key="5">
    <source>
        <dbReference type="ARBA" id="ARBA00023237"/>
    </source>
</evidence>
<comment type="caution">
    <text evidence="8">The sequence shown here is derived from an EMBL/GenBank/DDBJ whole genome shotgun (WGS) entry which is preliminary data.</text>
</comment>
<reference evidence="8 9" key="1">
    <citation type="submission" date="2018-08" db="EMBL/GenBank/DDBJ databases">
        <title>Chitinophagaceae sp. K23C18032701, a novel bacterium isolated from forest soil.</title>
        <authorList>
            <person name="Wang C."/>
        </authorList>
    </citation>
    <scope>NUCLEOTIDE SEQUENCE [LARGE SCALE GENOMIC DNA]</scope>
    <source>
        <strain evidence="8 9">K23C18032701</strain>
    </source>
</reference>
<dbReference type="Pfam" id="PF14322">
    <property type="entry name" value="SusD-like_3"/>
    <property type="match status" value="1"/>
</dbReference>
<keyword evidence="5" id="KW-0998">Cell outer membrane</keyword>
<keyword evidence="9" id="KW-1185">Reference proteome</keyword>
<dbReference type="AlphaFoldDB" id="A0A3E1NKC2"/>
<name>A0A3E1NKC2_9BACT</name>
<dbReference type="Gene3D" id="1.25.40.390">
    <property type="match status" value="1"/>
</dbReference>
<evidence type="ECO:0000259" key="7">
    <source>
        <dbReference type="Pfam" id="PF14322"/>
    </source>
</evidence>
<dbReference type="EMBL" id="QTJU01000003">
    <property type="protein sequence ID" value="RFM28228.1"/>
    <property type="molecule type" value="Genomic_DNA"/>
</dbReference>
<dbReference type="GO" id="GO:0009279">
    <property type="term" value="C:cell outer membrane"/>
    <property type="evidence" value="ECO:0007669"/>
    <property type="project" value="UniProtKB-SubCell"/>
</dbReference>
<feature type="domain" description="RagB/SusD" evidence="6">
    <location>
        <begin position="309"/>
        <end position="474"/>
    </location>
</feature>
<feature type="domain" description="SusD-like N-terminal" evidence="7">
    <location>
        <begin position="87"/>
        <end position="229"/>
    </location>
</feature>
<comment type="similarity">
    <text evidence="2">Belongs to the SusD family.</text>
</comment>
<dbReference type="InterPro" id="IPR033985">
    <property type="entry name" value="SusD-like_N"/>
</dbReference>
<proteinExistence type="inferred from homology"/>
<accession>A0A3E1NKC2</accession>
<dbReference type="CDD" id="cd08977">
    <property type="entry name" value="SusD"/>
    <property type="match status" value="1"/>
</dbReference>
<dbReference type="InterPro" id="IPR012944">
    <property type="entry name" value="SusD_RagB_dom"/>
</dbReference>
<sequence>MKGNIYIIVFLACLLSCKKTVSVDPPVTNPVGGTVYETNSTAISVLSGVYAAASNINSLVNGKNGLSLYAGLSADELQTYPDLNSFLSLLYTNNITSREDGIAFFWRAFYIQLYTLNTAIEGISASNGLSVQVKNELLGEAKFNRAFFNFYLVNFFGDVPLITTNDYKANSVAARMPAGTVYKQIIQDLQDAEAALPATYVAGDVQTTTTERVRPNKWVAAALLARVYLYTKDYANALAKSNDVIGQTNLYKLVGNLDSVFLKNSTEAIWQLQPVDSKGANAPDGAMFILTAPPTANTPASLSSSLYNAFEPGDQRKLKWVKSYKAPAPTNTVYYYPYKYKVGVTTAATPVTEYEMVFRLAEQYLVHAEASVQQGDLSAAAKDLNILRHRAGLPDVSAVDKDQMLKAVEQERRIELFSELGHRWFDLKRTGRVDAVMSVETPKKGGVWSTNWQLFPIPLSELHTDLNLTQNTGY</sequence>
<evidence type="ECO:0000259" key="6">
    <source>
        <dbReference type="Pfam" id="PF07980"/>
    </source>
</evidence>
<evidence type="ECO:0000313" key="9">
    <source>
        <dbReference type="Proteomes" id="UP000261284"/>
    </source>
</evidence>
<dbReference type="OrthoDB" id="625727at2"/>
<evidence type="ECO:0000256" key="4">
    <source>
        <dbReference type="ARBA" id="ARBA00023136"/>
    </source>
</evidence>
<evidence type="ECO:0000256" key="2">
    <source>
        <dbReference type="ARBA" id="ARBA00006275"/>
    </source>
</evidence>
<dbReference type="Proteomes" id="UP000261284">
    <property type="component" value="Unassembled WGS sequence"/>
</dbReference>
<protein>
    <submittedName>
        <fullName evidence="8">RagB/SusD family nutrient uptake outer membrane protein</fullName>
    </submittedName>
</protein>
<keyword evidence="3" id="KW-0732">Signal</keyword>
<evidence type="ECO:0000313" key="8">
    <source>
        <dbReference type="EMBL" id="RFM28228.1"/>
    </source>
</evidence>